<dbReference type="PANTHER" id="PTHR33434">
    <property type="entry name" value="DEGV DOMAIN-CONTAINING PROTEIN DR_1986-RELATED"/>
    <property type="match status" value="1"/>
</dbReference>
<dbReference type="Gene3D" id="2.20.28.50">
    <property type="entry name" value="degv family protein"/>
    <property type="match status" value="1"/>
</dbReference>
<keyword evidence="4" id="KW-1185">Reference proteome</keyword>
<comment type="caution">
    <text evidence="3">The sequence shown here is derived from an EMBL/GenBank/DDBJ whole genome shotgun (WGS) entry which is preliminary data.</text>
</comment>
<dbReference type="Pfam" id="PF02645">
    <property type="entry name" value="DegV"/>
    <property type="match status" value="1"/>
</dbReference>
<dbReference type="STRING" id="1034345.GCA_000236865_00419"/>
<organism evidence="3 4">
    <name type="scientific">Senegalimassilia anaerobia</name>
    <dbReference type="NCBI Taxonomy" id="1473216"/>
    <lineage>
        <taxon>Bacteria</taxon>
        <taxon>Bacillati</taxon>
        <taxon>Actinomycetota</taxon>
        <taxon>Coriobacteriia</taxon>
        <taxon>Coriobacteriales</taxon>
        <taxon>Coriobacteriaceae</taxon>
        <taxon>Senegalimassilia</taxon>
    </lineage>
</organism>
<evidence type="ECO:0000256" key="2">
    <source>
        <dbReference type="ARBA" id="ARBA00023121"/>
    </source>
</evidence>
<evidence type="ECO:0000256" key="1">
    <source>
        <dbReference type="ARBA" id="ARBA00003238"/>
    </source>
</evidence>
<dbReference type="AlphaFoldDB" id="A0A369LAC4"/>
<dbReference type="OrthoDB" id="9760324at2"/>
<dbReference type="EMBL" id="PPTP01000003">
    <property type="protein sequence ID" value="RDB56124.1"/>
    <property type="molecule type" value="Genomic_DNA"/>
</dbReference>
<reference evidence="3 4" key="1">
    <citation type="journal article" date="2018" name="Elife">
        <title>Discovery and characterization of a prevalent human gut bacterial enzyme sufficient for the inactivation of a family of plant toxins.</title>
        <authorList>
            <person name="Koppel N."/>
            <person name="Bisanz J.E."/>
            <person name="Pandelia M.E."/>
            <person name="Turnbaugh P.J."/>
            <person name="Balskus E.P."/>
        </authorList>
    </citation>
    <scope>NUCLEOTIDE SEQUENCE [LARGE SCALE GENOMIC DNA]</scope>
    <source>
        <strain evidence="4">anaerobia AP69FAA</strain>
    </source>
</reference>
<dbReference type="RefSeq" id="WP_114620436.1">
    <property type="nucleotide sequence ID" value="NZ_CAJKON010000002.1"/>
</dbReference>
<evidence type="ECO:0000313" key="4">
    <source>
        <dbReference type="Proteomes" id="UP000253792"/>
    </source>
</evidence>
<proteinExistence type="predicted"/>
<dbReference type="InterPro" id="IPR050270">
    <property type="entry name" value="DegV_domain_contain"/>
</dbReference>
<accession>A0A369LAC4</accession>
<dbReference type="InterPro" id="IPR043168">
    <property type="entry name" value="DegV_C"/>
</dbReference>
<comment type="function">
    <text evidence="1">May bind long-chain fatty acids, such as palmitate, and may play a role in lipid transport or fatty acid metabolism.</text>
</comment>
<name>A0A369LAC4_9ACTN</name>
<dbReference type="NCBIfam" id="TIGR00762">
    <property type="entry name" value="DegV"/>
    <property type="match status" value="1"/>
</dbReference>
<keyword evidence="2" id="KW-0446">Lipid-binding</keyword>
<gene>
    <name evidence="3" type="ORF">C1880_04330</name>
</gene>
<dbReference type="Gene3D" id="3.40.50.10440">
    <property type="entry name" value="Dihydroxyacetone kinase, domain 1"/>
    <property type="match status" value="1"/>
</dbReference>
<dbReference type="PANTHER" id="PTHR33434:SF3">
    <property type="entry name" value="DEGV DOMAIN-CONTAINING PROTEIN YITS"/>
    <property type="match status" value="1"/>
</dbReference>
<dbReference type="SUPFAM" id="SSF82549">
    <property type="entry name" value="DAK1/DegV-like"/>
    <property type="match status" value="1"/>
</dbReference>
<dbReference type="Gene3D" id="3.30.1180.10">
    <property type="match status" value="1"/>
</dbReference>
<dbReference type="InterPro" id="IPR003797">
    <property type="entry name" value="DegV"/>
</dbReference>
<dbReference type="PROSITE" id="PS51482">
    <property type="entry name" value="DEGV"/>
    <property type="match status" value="1"/>
</dbReference>
<sequence length="311" mass="34271">MEAQPKCNLIIDSCCDLPFEVIDRPGVQLLEFPYIDEKGEHSDDLYRTITPHEFYEGMRAGSQPSTAQVPVTVFQDVFSKAIESGVPTVYLSFTSGLSGSFNTAVMMRDQLIAEHPEAELYVVDTYLASVAEALLVYEALNQRDNGMTARELAAWAEEARYFVDAEFMVDDLESLRRGGRIPSTVAYAGAKLDVKPLLNISIEGKLALTGVARGRKKGIRQLAEYCSKRMTDQMPGRCVVIGNADCPKDAARLKELLAKEDDNLLFLESSIGPVIGSHVGPGMLAVVFWGGDRREELSVADRIARKIKKEG</sequence>
<protein>
    <submittedName>
        <fullName evidence="3">DegV family protein</fullName>
    </submittedName>
</protein>
<dbReference type="Proteomes" id="UP000253792">
    <property type="component" value="Unassembled WGS sequence"/>
</dbReference>
<dbReference type="GO" id="GO:0008289">
    <property type="term" value="F:lipid binding"/>
    <property type="evidence" value="ECO:0007669"/>
    <property type="project" value="UniProtKB-KW"/>
</dbReference>
<evidence type="ECO:0000313" key="3">
    <source>
        <dbReference type="EMBL" id="RDB56124.1"/>
    </source>
</evidence>